<protein>
    <submittedName>
        <fullName evidence="1">Uncharacterized protein</fullName>
    </submittedName>
</protein>
<accession>A0ABN9TZE7</accession>
<comment type="caution">
    <text evidence="1">The sequence shown here is derived from an EMBL/GenBank/DDBJ whole genome shotgun (WGS) entry which is preliminary data.</text>
</comment>
<proteinExistence type="predicted"/>
<dbReference type="EMBL" id="CAUYUJ010015168">
    <property type="protein sequence ID" value="CAK0850623.1"/>
    <property type="molecule type" value="Genomic_DNA"/>
</dbReference>
<feature type="non-terminal residue" evidence="1">
    <location>
        <position position="50"/>
    </location>
</feature>
<evidence type="ECO:0000313" key="2">
    <source>
        <dbReference type="Proteomes" id="UP001189429"/>
    </source>
</evidence>
<reference evidence="1" key="1">
    <citation type="submission" date="2023-10" db="EMBL/GenBank/DDBJ databases">
        <authorList>
            <person name="Chen Y."/>
            <person name="Shah S."/>
            <person name="Dougan E. K."/>
            <person name="Thang M."/>
            <person name="Chan C."/>
        </authorList>
    </citation>
    <scope>NUCLEOTIDE SEQUENCE [LARGE SCALE GENOMIC DNA]</scope>
</reference>
<sequence>ALGAEQLAAGRLAFGRVSHPAALGHDWIAGVQFPRRGEAARRLAGLWTRG</sequence>
<gene>
    <name evidence="1" type="ORF">PCOR1329_LOCUS42992</name>
</gene>
<dbReference type="Proteomes" id="UP001189429">
    <property type="component" value="Unassembled WGS sequence"/>
</dbReference>
<keyword evidence="2" id="KW-1185">Reference proteome</keyword>
<evidence type="ECO:0000313" key="1">
    <source>
        <dbReference type="EMBL" id="CAK0850623.1"/>
    </source>
</evidence>
<feature type="non-terminal residue" evidence="1">
    <location>
        <position position="1"/>
    </location>
</feature>
<organism evidence="1 2">
    <name type="scientific">Prorocentrum cordatum</name>
    <dbReference type="NCBI Taxonomy" id="2364126"/>
    <lineage>
        <taxon>Eukaryota</taxon>
        <taxon>Sar</taxon>
        <taxon>Alveolata</taxon>
        <taxon>Dinophyceae</taxon>
        <taxon>Prorocentrales</taxon>
        <taxon>Prorocentraceae</taxon>
        <taxon>Prorocentrum</taxon>
    </lineage>
</organism>
<name>A0ABN9TZE7_9DINO</name>